<evidence type="ECO:0000256" key="3">
    <source>
        <dbReference type="PIRSR" id="PIRSR001227-1"/>
    </source>
</evidence>
<organism evidence="7 8">
    <name type="scientific">Wenzhouxiangella limi</name>
    <dbReference type="NCBI Taxonomy" id="2707351"/>
    <lineage>
        <taxon>Bacteria</taxon>
        <taxon>Pseudomonadati</taxon>
        <taxon>Pseudomonadota</taxon>
        <taxon>Gammaproteobacteria</taxon>
        <taxon>Chromatiales</taxon>
        <taxon>Wenzhouxiangellaceae</taxon>
        <taxon>Wenzhouxiangella</taxon>
    </lineage>
</organism>
<feature type="chain" id="PRO_5032967360" evidence="6">
    <location>
        <begin position="20"/>
        <end position="948"/>
    </location>
</feature>
<evidence type="ECO:0000313" key="8">
    <source>
        <dbReference type="Proteomes" id="UP000484885"/>
    </source>
</evidence>
<keyword evidence="8" id="KW-1185">Reference proteome</keyword>
<comment type="subunit">
    <text evidence="2">Heterodimer of an alpha subunit and a beta subunit processed from the same precursor.</text>
</comment>
<evidence type="ECO:0000313" key="7">
    <source>
        <dbReference type="EMBL" id="NDY94506.1"/>
    </source>
</evidence>
<dbReference type="Pfam" id="PF01804">
    <property type="entry name" value="Penicil_amidase"/>
    <property type="match status" value="1"/>
</dbReference>
<dbReference type="GO" id="GO:0046872">
    <property type="term" value="F:metal ion binding"/>
    <property type="evidence" value="ECO:0007669"/>
    <property type="project" value="UniProtKB-KW"/>
</dbReference>
<sequence length="948" mass="101953">MRRFSILAAGLLAASVVSAQNVEVPRLQADVNVFTDANGIPTIVGETEADVTFVQGYLHARDRFFQMDFLRRVASGSLAELVGTPALDSDIQLRTLGLRRAAWASFSALDTAESAWLKAYADGVNHWLATNPLPPEYGGLELSAAEPWSAVDSLVIGKLLAFQLSFDQSLSAIGNTVRIGTYQAVGEAVGFDGTALFLQDLNPTIPVDDRVSIPDFFERIGIIVPDAGQGEASKGAGAGLQQAAESASMDRVDPKLVELGQRYLERVEGLPFLGQNLDLGSNWWAVAGEHTATGYPLFANDPHLGLTMPPIFMNENLVIRDEDMAVSGVVFPGAPVNAQGCTPFLCWGSTVNRLDVTDVFQDPILVNNFGLPTHTIHKGVPERILYVFQSFFANTPGNGEVDDVNRVNVGFDAGGITFIVPRRNNGPILELMGDSALTVQYTGWGPTFELSAFRTWARARSQEDFELGLRDFAFGSQNFLYADVEGNIAYYVGGEMPLRADLQNDLTADGGRPPWFIRDGSGALNHEWLIDPDPQPGQTTPYALIPREEMPRVVNPPWGYIANANNDPVGTSLDGNPLNQLRPGGNGIYYLNTSYADLRMGRIDRELQDLVARGNVSIDDMKALQANNELLDAELLLPFLLQAFENATADEAWPGLTELAADERIQEAMGRLADWDFSSPTGLAGGFDPGGDPGGNSTPSPDEIANSVATTIYSVWRGEVIANTIDATLSAVGLGDSLPSSTLAWRALVNQLRAFPLTQGEAPSGLSYFNVPEAPTPADARDAVLLASLQGALDRLAGEPFANAFEMSEDQNDYRWGKLHRVVFDHPLDSAPFNVPGAGGFSDVGENLPGVARSGGFEAVDASSHSARARSENAFTFGSGPARRNVAVVTPEGPEAEEIVPGGRSGLFLSPFYTNQLRLWLVNDYLPLTIGEDQAGLGAAEVTTFSPR</sequence>
<comment type="caution">
    <text evidence="7">The sequence shown here is derived from an EMBL/GenBank/DDBJ whole genome shotgun (WGS) entry which is preliminary data.</text>
</comment>
<dbReference type="Gene3D" id="1.10.439.10">
    <property type="entry name" value="Penicillin Amidohydrolase, domain 1"/>
    <property type="match status" value="1"/>
</dbReference>
<dbReference type="InterPro" id="IPR014395">
    <property type="entry name" value="Pen/GL7ACA/AHL_acylase"/>
</dbReference>
<evidence type="ECO:0000256" key="4">
    <source>
        <dbReference type="PIRSR" id="PIRSR001227-2"/>
    </source>
</evidence>
<dbReference type="PANTHER" id="PTHR34218">
    <property type="entry name" value="PEPTIDASE S45 PENICILLIN AMIDASE"/>
    <property type="match status" value="1"/>
</dbReference>
<proteinExistence type="inferred from homology"/>
<keyword evidence="4" id="KW-0106">Calcium</keyword>
<dbReference type="PIRSF" id="PIRSF001227">
    <property type="entry name" value="Pen_acylase"/>
    <property type="match status" value="1"/>
</dbReference>
<dbReference type="GO" id="GO:0017000">
    <property type="term" value="P:antibiotic biosynthetic process"/>
    <property type="evidence" value="ECO:0007669"/>
    <property type="project" value="InterPro"/>
</dbReference>
<keyword evidence="6" id="KW-0732">Signal</keyword>
<evidence type="ECO:0000256" key="6">
    <source>
        <dbReference type="SAM" id="SignalP"/>
    </source>
</evidence>
<dbReference type="InterPro" id="IPR029055">
    <property type="entry name" value="Ntn_hydrolases_N"/>
</dbReference>
<dbReference type="Gene3D" id="1.10.1400.10">
    <property type="match status" value="2"/>
</dbReference>
<dbReference type="SUPFAM" id="SSF56235">
    <property type="entry name" value="N-terminal nucleophile aminohydrolases (Ntn hydrolases)"/>
    <property type="match status" value="1"/>
</dbReference>
<feature type="binding site" evidence="4">
    <location>
        <position position="355"/>
    </location>
    <ligand>
        <name>Ca(2+)</name>
        <dbReference type="ChEBI" id="CHEBI:29108"/>
    </ligand>
</feature>
<dbReference type="EMBL" id="JAAGSC010000031">
    <property type="protein sequence ID" value="NDY94506.1"/>
    <property type="molecule type" value="Genomic_DNA"/>
</dbReference>
<reference evidence="7 8" key="1">
    <citation type="submission" date="2020-02" db="EMBL/GenBank/DDBJ databases">
        <authorList>
            <person name="Zhang X.-Y."/>
        </authorList>
    </citation>
    <scope>NUCLEOTIDE SEQUENCE [LARGE SCALE GENOMIC DNA]</scope>
    <source>
        <strain evidence="7 8">C33</strain>
    </source>
</reference>
<protein>
    <submittedName>
        <fullName evidence="7">Penicillin acylase family protein</fullName>
    </submittedName>
</protein>
<gene>
    <name evidence="7" type="ORF">G3I74_02010</name>
</gene>
<feature type="binding site" evidence="4">
    <location>
        <position position="358"/>
    </location>
    <ligand>
        <name>Ca(2+)</name>
        <dbReference type="ChEBI" id="CHEBI:29108"/>
    </ligand>
</feature>
<accession>A0A845UZM2</accession>
<feature type="active site" description="Nucleophile" evidence="3">
    <location>
        <position position="281"/>
    </location>
</feature>
<dbReference type="PANTHER" id="PTHR34218:SF4">
    <property type="entry name" value="ACYL-HOMOSERINE LACTONE ACYLASE QUIP"/>
    <property type="match status" value="1"/>
</dbReference>
<evidence type="ECO:0000256" key="2">
    <source>
        <dbReference type="ARBA" id="ARBA00038735"/>
    </source>
</evidence>
<dbReference type="InterPro" id="IPR023343">
    <property type="entry name" value="Penicillin_amidase_dom1"/>
</dbReference>
<feature type="signal peptide" evidence="6">
    <location>
        <begin position="1"/>
        <end position="19"/>
    </location>
</feature>
<evidence type="ECO:0000256" key="5">
    <source>
        <dbReference type="SAM" id="MobiDB-lite"/>
    </source>
</evidence>
<dbReference type="GO" id="GO:0016811">
    <property type="term" value="F:hydrolase activity, acting on carbon-nitrogen (but not peptide) bonds, in linear amides"/>
    <property type="evidence" value="ECO:0007669"/>
    <property type="project" value="InterPro"/>
</dbReference>
<keyword evidence="4" id="KW-0479">Metal-binding</keyword>
<evidence type="ECO:0000256" key="1">
    <source>
        <dbReference type="ARBA" id="ARBA00006586"/>
    </source>
</evidence>
<feature type="compositionally biased region" description="Gly residues" evidence="5">
    <location>
        <begin position="683"/>
        <end position="694"/>
    </location>
</feature>
<comment type="cofactor">
    <cofactor evidence="4">
        <name>Ca(2+)</name>
        <dbReference type="ChEBI" id="CHEBI:29108"/>
    </cofactor>
    <text evidence="4">Binds 1 Ca(2+) ion per dimer.</text>
</comment>
<dbReference type="Gene3D" id="3.60.20.10">
    <property type="entry name" value="Glutamine Phosphoribosylpyrophosphate, subunit 1, domain 1"/>
    <property type="match status" value="3"/>
</dbReference>
<dbReference type="InterPro" id="IPR002692">
    <property type="entry name" value="S45"/>
</dbReference>
<dbReference type="AlphaFoldDB" id="A0A845UZM2"/>
<comment type="similarity">
    <text evidence="1">Belongs to the peptidase S45 family.</text>
</comment>
<dbReference type="InterPro" id="IPR043147">
    <property type="entry name" value="Penicillin_amidase_A-knob"/>
</dbReference>
<feature type="region of interest" description="Disordered" evidence="5">
    <location>
        <begin position="683"/>
        <end position="702"/>
    </location>
</feature>
<dbReference type="RefSeq" id="WP_164209800.1">
    <property type="nucleotide sequence ID" value="NZ_JAAGSC010000031.1"/>
</dbReference>
<dbReference type="Proteomes" id="UP000484885">
    <property type="component" value="Unassembled WGS sequence"/>
</dbReference>
<name>A0A845UZM2_9GAMM</name>